<dbReference type="PRINTS" id="PR00690">
    <property type="entry name" value="ADHESNFAMILY"/>
</dbReference>
<dbReference type="RefSeq" id="WP_248358204.1">
    <property type="nucleotide sequence ID" value="NZ_AP025591.1"/>
</dbReference>
<keyword evidence="7" id="KW-1185">Reference proteome</keyword>
<dbReference type="SUPFAM" id="SSF53807">
    <property type="entry name" value="Helical backbone' metal receptor"/>
    <property type="match status" value="1"/>
</dbReference>
<dbReference type="PANTHER" id="PTHR42953:SF2">
    <property type="entry name" value="ADHESION PROTEIN"/>
    <property type="match status" value="1"/>
</dbReference>
<dbReference type="PRINTS" id="PR00691">
    <property type="entry name" value="ADHESINB"/>
</dbReference>
<sequence length="311" mass="32927">MNPATKLPSLLRLAAVGGAALLAALPLRAAAAVKVVTTTEGLAALAKDVGGKRADVESLSRGVQDPHFVDANPMLAVKLRNADLLVDVGLELEIGWLPPLVNQSRNADIQPGGKRRLTAASAVTVLDVPTGPVDRSRGDLHPAGNPHFLTDPRRALQVAAAIADRLAALDPGGAADYRQNLSALRSRLEPAMARWQAQLAPAKGRKIFTQHRTFTYFLDWSGIVSAGEIEPRPGVPAPPSYLAELVGRAQREGVKAIVVEDYYDTKSAEVVARHAGATLARIPGDVGAEPGTPTYEKYMDMLVSRVAGALR</sequence>
<dbReference type="EMBL" id="AP025591">
    <property type="protein sequence ID" value="BDG01560.1"/>
    <property type="molecule type" value="Genomic_DNA"/>
</dbReference>
<evidence type="ECO:0000256" key="1">
    <source>
        <dbReference type="ARBA" id="ARBA00011028"/>
    </source>
</evidence>
<gene>
    <name evidence="6" type="primary">znuA</name>
    <name evidence="6" type="ORF">AMOR_05560</name>
</gene>
<name>A0ABM7WQ26_9BACT</name>
<evidence type="ECO:0000313" key="7">
    <source>
        <dbReference type="Proteomes" id="UP001162891"/>
    </source>
</evidence>
<evidence type="ECO:0000313" key="6">
    <source>
        <dbReference type="EMBL" id="BDG01560.1"/>
    </source>
</evidence>
<evidence type="ECO:0000256" key="5">
    <source>
        <dbReference type="SAM" id="SignalP"/>
    </source>
</evidence>
<dbReference type="Pfam" id="PF01297">
    <property type="entry name" value="ZnuA"/>
    <property type="match status" value="1"/>
</dbReference>
<protein>
    <submittedName>
        <fullName evidence="6">Zinc ABC transporter substrate-binding protein</fullName>
    </submittedName>
</protein>
<dbReference type="InterPro" id="IPR006128">
    <property type="entry name" value="Lipoprotein_PsaA-like"/>
</dbReference>
<dbReference type="Proteomes" id="UP001162891">
    <property type="component" value="Chromosome"/>
</dbReference>
<evidence type="ECO:0000256" key="3">
    <source>
        <dbReference type="ARBA" id="ARBA00022729"/>
    </source>
</evidence>
<dbReference type="InterPro" id="IPR006127">
    <property type="entry name" value="ZnuA-like"/>
</dbReference>
<feature type="signal peptide" evidence="5">
    <location>
        <begin position="1"/>
        <end position="29"/>
    </location>
</feature>
<comment type="similarity">
    <text evidence="1 4">Belongs to the bacterial solute-binding protein 9 family.</text>
</comment>
<keyword evidence="2 4" id="KW-0813">Transport</keyword>
<dbReference type="PANTHER" id="PTHR42953">
    <property type="entry name" value="HIGH-AFFINITY ZINC UPTAKE SYSTEM PROTEIN ZNUA-RELATED"/>
    <property type="match status" value="1"/>
</dbReference>
<evidence type="ECO:0000256" key="4">
    <source>
        <dbReference type="RuleBase" id="RU003512"/>
    </source>
</evidence>
<accession>A0ABM7WQ26</accession>
<dbReference type="InterPro" id="IPR006129">
    <property type="entry name" value="AdhesinB"/>
</dbReference>
<feature type="chain" id="PRO_5045826025" evidence="5">
    <location>
        <begin position="30"/>
        <end position="311"/>
    </location>
</feature>
<keyword evidence="3 5" id="KW-0732">Signal</keyword>
<dbReference type="Gene3D" id="3.40.50.1980">
    <property type="entry name" value="Nitrogenase molybdenum iron protein domain"/>
    <property type="match status" value="2"/>
</dbReference>
<evidence type="ECO:0000256" key="2">
    <source>
        <dbReference type="ARBA" id="ARBA00022448"/>
    </source>
</evidence>
<dbReference type="InterPro" id="IPR050492">
    <property type="entry name" value="Bact_metal-bind_prot9"/>
</dbReference>
<organism evidence="6 7">
    <name type="scientific">Anaeromyxobacter oryzae</name>
    <dbReference type="NCBI Taxonomy" id="2918170"/>
    <lineage>
        <taxon>Bacteria</taxon>
        <taxon>Pseudomonadati</taxon>
        <taxon>Myxococcota</taxon>
        <taxon>Myxococcia</taxon>
        <taxon>Myxococcales</taxon>
        <taxon>Cystobacterineae</taxon>
        <taxon>Anaeromyxobacteraceae</taxon>
        <taxon>Anaeromyxobacter</taxon>
    </lineage>
</organism>
<reference evidence="7" key="1">
    <citation type="journal article" date="2022" name="Int. J. Syst. Evol. Microbiol.">
        <title>Anaeromyxobacter oryzae sp. nov., Anaeromyxobacter diazotrophicus sp. nov. and Anaeromyxobacter paludicola sp. nov., isolated from paddy soils.</title>
        <authorList>
            <person name="Itoh H."/>
            <person name="Xu Z."/>
            <person name="Mise K."/>
            <person name="Masuda Y."/>
            <person name="Ushijima N."/>
            <person name="Hayakawa C."/>
            <person name="Shiratori Y."/>
            <person name="Senoo K."/>
        </authorList>
    </citation>
    <scope>NUCLEOTIDE SEQUENCE [LARGE SCALE GENOMIC DNA]</scope>
    <source>
        <strain evidence="7">Red232</strain>
    </source>
</reference>
<proteinExistence type="inferred from homology"/>